<evidence type="ECO:0000259" key="10">
    <source>
        <dbReference type="PROSITE" id="PS50102"/>
    </source>
</evidence>
<keyword evidence="5" id="KW-0010">Activator</keyword>
<feature type="compositionally biased region" description="Polar residues" evidence="9">
    <location>
        <begin position="650"/>
        <end position="699"/>
    </location>
</feature>
<feature type="region of interest" description="Disordered" evidence="9">
    <location>
        <begin position="320"/>
        <end position="434"/>
    </location>
</feature>
<dbReference type="GO" id="GO:0005634">
    <property type="term" value="C:nucleus"/>
    <property type="evidence" value="ECO:0007669"/>
    <property type="project" value="UniProtKB-SubCell"/>
</dbReference>
<feature type="compositionally biased region" description="Polar residues" evidence="9">
    <location>
        <begin position="1054"/>
        <end position="1077"/>
    </location>
</feature>
<keyword evidence="3 8" id="KW-0694">RNA-binding</keyword>
<keyword evidence="6" id="KW-0804">Transcription</keyword>
<evidence type="ECO:0000256" key="3">
    <source>
        <dbReference type="ARBA" id="ARBA00022884"/>
    </source>
</evidence>
<feature type="compositionally biased region" description="Low complexity" evidence="9">
    <location>
        <begin position="1120"/>
        <end position="1129"/>
    </location>
</feature>
<dbReference type="PANTHER" id="PTHR15528:SF5">
    <property type="entry name" value="PEROXISOME PROLIFERATOR-ACTIVATED RECEPTOR GAMMA COACTIVATOR-RELATED PROTEIN 1"/>
    <property type="match status" value="1"/>
</dbReference>
<evidence type="ECO:0000256" key="2">
    <source>
        <dbReference type="ARBA" id="ARBA00022553"/>
    </source>
</evidence>
<dbReference type="GO" id="GO:0003723">
    <property type="term" value="F:RNA binding"/>
    <property type="evidence" value="ECO:0007669"/>
    <property type="project" value="UniProtKB-UniRule"/>
</dbReference>
<comment type="subcellular location">
    <subcellularLocation>
        <location evidence="1">Nucleus</location>
    </subcellularLocation>
</comment>
<feature type="region of interest" description="Disordered" evidence="9">
    <location>
        <begin position="458"/>
        <end position="619"/>
    </location>
</feature>
<proteinExistence type="predicted"/>
<feature type="compositionally biased region" description="Basic and acidic residues" evidence="9">
    <location>
        <begin position="533"/>
        <end position="545"/>
    </location>
</feature>
<feature type="region of interest" description="Disordered" evidence="9">
    <location>
        <begin position="631"/>
        <end position="699"/>
    </location>
</feature>
<keyword evidence="12" id="KW-1185">Reference proteome</keyword>
<name>A0A6G1R1L1_CHAAH</name>
<dbReference type="Gene3D" id="3.30.70.330">
    <property type="match status" value="1"/>
</dbReference>
<evidence type="ECO:0000256" key="9">
    <source>
        <dbReference type="SAM" id="MobiDB-lite"/>
    </source>
</evidence>
<feature type="compositionally biased region" description="Low complexity" evidence="9">
    <location>
        <begin position="1183"/>
        <end position="1194"/>
    </location>
</feature>
<feature type="domain" description="RRM" evidence="10">
    <location>
        <begin position="1246"/>
        <end position="1320"/>
    </location>
</feature>
<dbReference type="InterPro" id="IPR035979">
    <property type="entry name" value="RBD_domain_sf"/>
</dbReference>
<dbReference type="SUPFAM" id="SSF54928">
    <property type="entry name" value="RNA-binding domain, RBD"/>
    <property type="match status" value="1"/>
</dbReference>
<feature type="compositionally biased region" description="Polar residues" evidence="9">
    <location>
        <begin position="1"/>
        <end position="10"/>
    </location>
</feature>
<evidence type="ECO:0000256" key="6">
    <source>
        <dbReference type="ARBA" id="ARBA00023163"/>
    </source>
</evidence>
<feature type="region of interest" description="Disordered" evidence="9">
    <location>
        <begin position="711"/>
        <end position="730"/>
    </location>
</feature>
<dbReference type="PANTHER" id="PTHR15528">
    <property type="entry name" value="PEROXISOME PROLIFERATOR ACTIVATED RECEPTOR GAMMA COACTIVATOR 1 PGC-1 -RELATED"/>
    <property type="match status" value="1"/>
</dbReference>
<feature type="compositionally biased region" description="Low complexity" evidence="9">
    <location>
        <begin position="631"/>
        <end position="641"/>
    </location>
</feature>
<sequence>MEWRSSSVQIGCSEGRREGRKEEVEEDKGKKGLGGAALSCTDKSKVFFPLQTSEETLEALQSCLDSSIISIFEDTPTIDTKGLDEESEATLLTALTEILDNVDDDNLSPFDTLPDSDLLSNQKGRDLSPLRRLLCLPCSPSEKDTLCSTRTLSTGKSLPRIQADSLQRSDGEEEEDSSLSLSPVRHESSPDDGLLDWDGLTLPLPVSFEQEGEDGLSVSLGDLVRHMHPYCMTICVENDDGEQMLPEGGILLEVVDQAETGEPILAIPDMGHSMCLAVKEQTTEDKKVSGEAQDVASDSSEHIVVDDEDLTITEAPVKVTAPATPEQHLKVKDEIIHRRQKEEIKEKNPSRRKKKKKSMEQCQPEPEEGRVLRSSTVRKQAKEAPTKSEKTCVKDEKKRKLPKVPLALAQNSSVKPNKRNPRQTEMKTKITTTTLLPKENMQTVTCVPPSQDTVLLNDSAEKNQSSRSSNVVIPQQPGEAKEQLVPALEKLGDSSSVPSAVLPPLSLDIPAAVSSPPPVGQALPPVAPVVSEPKPKLLSLEEYRRLRQQKKPTPVEKQDNSSTKWPSLPELPKELPPIPCLPDPSPSDRRPNPNTVKKEVKEIRPWQPRGPAAPPTPEALLVPPAYMIASSSKVSATTVSKPEQIPEPSKPSSLQKPLTSAPVSGTSLPSHQHTTAQPSESPVPRSSGSPALLNQVSQVTSSADEMFSLAPLGEKSEVDKRPTSQNAVPKSTELITTTTEVIKHTAATASVKSAPQKTTVFQKVPEVVAAIALNNPIPFDSRSSKSTLSVSQLSSSPLVLTSKTQTPKVEPVVLETKEKPTTALKSQKTKNPTQELIEAFTSEIGIEAADLTSLLEQFEETQAAQRSWACVAEIFCFMMCQNFNLHLWIAQKSVLQPMHTKVNVVSVSIFLLAKRASERHCSLKLLFLNFLFLANSFFFNLAPEKMVVERMWRPLAPVALLGKSKAMDKPLPGLACMDHDYCLPYKVILTEESGKHCNVKPKSFITIRPIKQPLATTTQTPPAALMPSVQLNPVVISKTHEFQLSKLRERTEGMQRNSALDTPDASPTRQETNSAVNGKSPRRRPSGRPYRRHAASHTPSPRSSPKERTGGRSRKRCHRSPSPISSGSESDSHSSRSRSRSYSPSKKRYHSRLSESSSSSSSRSSSRSSPSVSCSPPRRRKYSYSSSRSGSWSRSRSRSRSPHRRAQWSRSRRFYSPSYNLGYGHSAKINVEEVKRRKERAIEERRVVYVGRIQSTMTQKELKERFSLFGEIEDCTLHFRDYGDNYGFVTYYNTKDAFTAIENGSKLRNPDELPFDLCFGGRRQFCQSGYSDLDSNREFEPVPAKSNYGALDFDTLLKQAQQNLKR</sequence>
<feature type="compositionally biased region" description="Basic and acidic residues" evidence="9">
    <location>
        <begin position="327"/>
        <end position="349"/>
    </location>
</feature>
<feature type="region of interest" description="Disordered" evidence="9">
    <location>
        <begin position="158"/>
        <end position="193"/>
    </location>
</feature>
<feature type="compositionally biased region" description="Low complexity" evidence="9">
    <location>
        <begin position="1154"/>
        <end position="1176"/>
    </location>
</feature>
<reference evidence="11 12" key="1">
    <citation type="submission" date="2019-02" db="EMBL/GenBank/DDBJ databases">
        <title>Opniocepnalus argus genome.</title>
        <authorList>
            <person name="Zhou C."/>
            <person name="Xiao S."/>
        </authorList>
    </citation>
    <scope>NUCLEOTIDE SEQUENCE [LARGE SCALE GENOMIC DNA]</scope>
    <source>
        <strain evidence="11">OARG1902GOOAL</strain>
        <tissue evidence="11">Muscle</tissue>
    </source>
</reference>
<feature type="compositionally biased region" description="Basic residues" evidence="9">
    <location>
        <begin position="1135"/>
        <end position="1151"/>
    </location>
</feature>
<evidence type="ECO:0000256" key="1">
    <source>
        <dbReference type="ARBA" id="ARBA00004123"/>
    </source>
</evidence>
<organism evidence="11 12">
    <name type="scientific">Channa argus</name>
    <name type="common">Northern snakehead</name>
    <name type="synonym">Ophicephalus argus</name>
    <dbReference type="NCBI Taxonomy" id="215402"/>
    <lineage>
        <taxon>Eukaryota</taxon>
        <taxon>Metazoa</taxon>
        <taxon>Chordata</taxon>
        <taxon>Craniata</taxon>
        <taxon>Vertebrata</taxon>
        <taxon>Euteleostomi</taxon>
        <taxon>Actinopterygii</taxon>
        <taxon>Neopterygii</taxon>
        <taxon>Teleostei</taxon>
        <taxon>Neoteleostei</taxon>
        <taxon>Acanthomorphata</taxon>
        <taxon>Anabantaria</taxon>
        <taxon>Anabantiformes</taxon>
        <taxon>Channoidei</taxon>
        <taxon>Channidae</taxon>
        <taxon>Channa</taxon>
    </lineage>
</organism>
<evidence type="ECO:0000256" key="4">
    <source>
        <dbReference type="ARBA" id="ARBA00023015"/>
    </source>
</evidence>
<evidence type="ECO:0000313" key="11">
    <source>
        <dbReference type="EMBL" id="KAF3708256.1"/>
    </source>
</evidence>
<keyword evidence="2" id="KW-0597">Phosphoprotein</keyword>
<keyword evidence="4" id="KW-0805">Transcription regulation</keyword>
<keyword evidence="11" id="KW-0675">Receptor</keyword>
<feature type="region of interest" description="Disordered" evidence="9">
    <location>
        <begin position="1"/>
        <end position="35"/>
    </location>
</feature>
<dbReference type="GO" id="GO:0003712">
    <property type="term" value="F:transcription coregulator activity"/>
    <property type="evidence" value="ECO:0007669"/>
    <property type="project" value="InterPro"/>
</dbReference>
<protein>
    <submittedName>
        <fullName evidence="11">Peroxisome proliferator-activated receptor gamma coactivator-related protein 1</fullName>
    </submittedName>
</protein>
<reference evidence="12" key="2">
    <citation type="submission" date="2019-02" db="EMBL/GenBank/DDBJ databases">
        <title>Opniocepnalus argus Var Kimnra genome.</title>
        <authorList>
            <person name="Zhou C."/>
            <person name="Xiao S."/>
        </authorList>
    </citation>
    <scope>NUCLEOTIDE SEQUENCE [LARGE SCALE GENOMIC DNA]</scope>
</reference>
<gene>
    <name evidence="11" type="ORF">EXN66_Car001430</name>
</gene>
<dbReference type="Proteomes" id="UP000503349">
    <property type="component" value="Chromosome 1"/>
</dbReference>
<feature type="compositionally biased region" description="Basic and acidic residues" evidence="9">
    <location>
        <begin position="380"/>
        <end position="398"/>
    </location>
</feature>
<evidence type="ECO:0000256" key="7">
    <source>
        <dbReference type="ARBA" id="ARBA00023242"/>
    </source>
</evidence>
<feature type="compositionally biased region" description="Basic residues" evidence="9">
    <location>
        <begin position="1195"/>
        <end position="1209"/>
    </location>
</feature>
<evidence type="ECO:0000256" key="5">
    <source>
        <dbReference type="ARBA" id="ARBA00023159"/>
    </source>
</evidence>
<dbReference type="GO" id="GO:0045944">
    <property type="term" value="P:positive regulation of transcription by RNA polymerase II"/>
    <property type="evidence" value="ECO:0007669"/>
    <property type="project" value="TreeGrafter"/>
</dbReference>
<feature type="compositionally biased region" description="Basic and acidic residues" evidence="9">
    <location>
        <begin position="14"/>
        <end position="30"/>
    </location>
</feature>
<dbReference type="PROSITE" id="PS50102">
    <property type="entry name" value="RRM"/>
    <property type="match status" value="1"/>
</dbReference>
<evidence type="ECO:0000313" key="12">
    <source>
        <dbReference type="Proteomes" id="UP000503349"/>
    </source>
</evidence>
<dbReference type="InterPro" id="IPR000504">
    <property type="entry name" value="RRM_dom"/>
</dbReference>
<accession>A0A6G1R1L1</accession>
<feature type="compositionally biased region" description="Basic and acidic residues" evidence="9">
    <location>
        <begin position="586"/>
        <end position="604"/>
    </location>
</feature>
<dbReference type="InterPro" id="IPR034605">
    <property type="entry name" value="PGC-1"/>
</dbReference>
<evidence type="ECO:0000256" key="8">
    <source>
        <dbReference type="PROSITE-ProRule" id="PRU00176"/>
    </source>
</evidence>
<feature type="compositionally biased region" description="Basic residues" evidence="9">
    <location>
        <begin position="1080"/>
        <end position="1095"/>
    </location>
</feature>
<feature type="compositionally biased region" description="Low complexity" evidence="9">
    <location>
        <begin position="494"/>
        <end position="507"/>
    </location>
</feature>
<keyword evidence="7" id="KW-0539">Nucleus</keyword>
<dbReference type="SMART" id="SM00360">
    <property type="entry name" value="RRM"/>
    <property type="match status" value="1"/>
</dbReference>
<dbReference type="Pfam" id="PF00076">
    <property type="entry name" value="RRM_1"/>
    <property type="match status" value="1"/>
</dbReference>
<feature type="compositionally biased region" description="Pro residues" evidence="9">
    <location>
        <begin position="574"/>
        <end position="585"/>
    </location>
</feature>
<feature type="compositionally biased region" description="Polar residues" evidence="9">
    <location>
        <begin position="458"/>
        <end position="473"/>
    </location>
</feature>
<dbReference type="InterPro" id="IPR012677">
    <property type="entry name" value="Nucleotide-bd_a/b_plait_sf"/>
</dbReference>
<feature type="region of interest" description="Disordered" evidence="9">
    <location>
        <begin position="1047"/>
        <end position="1209"/>
    </location>
</feature>
<dbReference type="EMBL" id="CM015712">
    <property type="protein sequence ID" value="KAF3708256.1"/>
    <property type="molecule type" value="Genomic_DNA"/>
</dbReference>